<evidence type="ECO:0000256" key="2">
    <source>
        <dbReference type="ARBA" id="ARBA00004370"/>
    </source>
</evidence>
<name>A0ABP1FYN1_9CHLO</name>
<evidence type="ECO:0000256" key="3">
    <source>
        <dbReference type="ARBA" id="ARBA00022528"/>
    </source>
</evidence>
<dbReference type="EMBL" id="CAXHTA020000011">
    <property type="protein sequence ID" value="CAL5224943.1"/>
    <property type="molecule type" value="Genomic_DNA"/>
</dbReference>
<accession>A0ABP1FYN1</accession>
<sequence>MRLNIGQWRCVRIYATYAFHAKGMHILDVAWQEAALRIDLSFNRLLRPTKSTRPASKSKRKQLQVTVAAAVDVATRPEETAFVDDSLVLGPSSLTRASPETVIEQEHGARGSFNWQKNWYPVQLVENLDAKVPYAFDLLGKRLVLWRDAEEQWRCFEDKCPHRLAPMSEGRIHRDGTLMCSYHGWRFQGDGACVDIPQSLDAKANATARASPRSCIKAHPVKVSQDKVWVWGDCSPSAIIDCQMVQPVLNPFLADVPGIQGIDGSEMLEVDRAMMRDLPYSWDCLVENVIDPSHVNWSHHNHIGERGHEMSGHMLMIPGVQPSNIPWPEHSFSVAVESFVKGAKGMEKWEVHFFAPGLAVWTLPMPWGTGILTLHCVPTLPGKSRVFASLYTAANTVPLPLRIMFRHFVCGWWEHIHGGLTILDGDAQLILGQSYANMEEESPKAAYYMPAQADRLVSKFRRWLEGEGGGGPMARAPLPPMEKRKDVLLERWHSHTAQCKTCQKGFKIVRAAQLAAIALAAVLAFGLAAALGQGTAPVSRASACLVAGMTACGAAWLALQRLAQSFIYVEWNHALNE</sequence>
<evidence type="ECO:0000256" key="9">
    <source>
        <dbReference type="ARBA" id="ARBA00022989"/>
    </source>
</evidence>
<evidence type="ECO:0000256" key="12">
    <source>
        <dbReference type="ARBA" id="ARBA00023014"/>
    </source>
</evidence>
<evidence type="ECO:0000256" key="1">
    <source>
        <dbReference type="ARBA" id="ARBA00004229"/>
    </source>
</evidence>
<dbReference type="InterPro" id="IPR036922">
    <property type="entry name" value="Rieske_2Fe-2S_sf"/>
</dbReference>
<evidence type="ECO:0000256" key="10">
    <source>
        <dbReference type="ARBA" id="ARBA00023002"/>
    </source>
</evidence>
<dbReference type="SUPFAM" id="SSF50022">
    <property type="entry name" value="ISP domain"/>
    <property type="match status" value="1"/>
</dbReference>
<dbReference type="InterPro" id="IPR017941">
    <property type="entry name" value="Rieske_2Fe-2S"/>
</dbReference>
<comment type="caution">
    <text evidence="16">The sequence shown here is derived from an EMBL/GenBank/DDBJ whole genome shotgun (WGS) entry which is preliminary data.</text>
</comment>
<keyword evidence="4" id="KW-0934">Plastid</keyword>
<keyword evidence="12" id="KW-0411">Iron-sulfur</keyword>
<dbReference type="PANTHER" id="PTHR21266">
    <property type="entry name" value="IRON-SULFUR DOMAIN CONTAINING PROTEIN"/>
    <property type="match status" value="1"/>
</dbReference>
<proteinExistence type="predicted"/>
<dbReference type="InterPro" id="IPR013626">
    <property type="entry name" value="PaO"/>
</dbReference>
<dbReference type="PROSITE" id="PS51296">
    <property type="entry name" value="RIESKE"/>
    <property type="match status" value="1"/>
</dbReference>
<evidence type="ECO:0000256" key="11">
    <source>
        <dbReference type="ARBA" id="ARBA00023004"/>
    </source>
</evidence>
<keyword evidence="13 14" id="KW-0472">Membrane</keyword>
<keyword evidence="8" id="KW-0809">Transit peptide</keyword>
<keyword evidence="9 14" id="KW-1133">Transmembrane helix</keyword>
<evidence type="ECO:0000256" key="14">
    <source>
        <dbReference type="SAM" id="Phobius"/>
    </source>
</evidence>
<dbReference type="Pfam" id="PF08417">
    <property type="entry name" value="PaO"/>
    <property type="match status" value="1"/>
</dbReference>
<dbReference type="Gene3D" id="2.102.10.10">
    <property type="entry name" value="Rieske [2Fe-2S] iron-sulphur domain"/>
    <property type="match status" value="1"/>
</dbReference>
<gene>
    <name evidence="16" type="primary">g7712</name>
    <name evidence="16" type="ORF">VP750_LOCUS6602</name>
</gene>
<reference evidence="16 17" key="1">
    <citation type="submission" date="2024-06" db="EMBL/GenBank/DDBJ databases">
        <authorList>
            <person name="Kraege A."/>
            <person name="Thomma B."/>
        </authorList>
    </citation>
    <scope>NUCLEOTIDE SEQUENCE [LARGE SCALE GENOMIC DNA]</scope>
</reference>
<dbReference type="InterPro" id="IPR050584">
    <property type="entry name" value="Cholesterol_7-desaturase"/>
</dbReference>
<evidence type="ECO:0000259" key="15">
    <source>
        <dbReference type="PROSITE" id="PS51296"/>
    </source>
</evidence>
<keyword evidence="11" id="KW-0408">Iron</keyword>
<feature type="transmembrane region" description="Helical" evidence="14">
    <location>
        <begin position="538"/>
        <end position="559"/>
    </location>
</feature>
<keyword evidence="5 14" id="KW-0812">Transmembrane</keyword>
<dbReference type="Gene3D" id="3.90.380.10">
    <property type="entry name" value="Naphthalene 1,2-dioxygenase Alpha Subunit, Chain A, domain 1"/>
    <property type="match status" value="1"/>
</dbReference>
<organism evidence="16 17">
    <name type="scientific">Coccomyxa viridis</name>
    <dbReference type="NCBI Taxonomy" id="1274662"/>
    <lineage>
        <taxon>Eukaryota</taxon>
        <taxon>Viridiplantae</taxon>
        <taxon>Chlorophyta</taxon>
        <taxon>core chlorophytes</taxon>
        <taxon>Trebouxiophyceae</taxon>
        <taxon>Trebouxiophyceae incertae sedis</taxon>
        <taxon>Coccomyxaceae</taxon>
        <taxon>Coccomyxa</taxon>
    </lineage>
</organism>
<evidence type="ECO:0000256" key="13">
    <source>
        <dbReference type="ARBA" id="ARBA00023136"/>
    </source>
</evidence>
<evidence type="ECO:0000256" key="4">
    <source>
        <dbReference type="ARBA" id="ARBA00022640"/>
    </source>
</evidence>
<evidence type="ECO:0000256" key="5">
    <source>
        <dbReference type="ARBA" id="ARBA00022692"/>
    </source>
</evidence>
<evidence type="ECO:0000313" key="16">
    <source>
        <dbReference type="EMBL" id="CAL5224943.1"/>
    </source>
</evidence>
<feature type="domain" description="Rieske" evidence="15">
    <location>
        <begin position="119"/>
        <end position="230"/>
    </location>
</feature>
<evidence type="ECO:0000256" key="6">
    <source>
        <dbReference type="ARBA" id="ARBA00022714"/>
    </source>
</evidence>
<keyword evidence="6" id="KW-0001">2Fe-2S</keyword>
<dbReference type="SUPFAM" id="SSF55961">
    <property type="entry name" value="Bet v1-like"/>
    <property type="match status" value="1"/>
</dbReference>
<dbReference type="Pfam" id="PF00355">
    <property type="entry name" value="Rieske"/>
    <property type="match status" value="1"/>
</dbReference>
<dbReference type="Proteomes" id="UP001497392">
    <property type="component" value="Unassembled WGS sequence"/>
</dbReference>
<keyword evidence="17" id="KW-1185">Reference proteome</keyword>
<dbReference type="PANTHER" id="PTHR21266:SF32">
    <property type="entry name" value="CHOLESTEROL 7-DESATURASE NVD"/>
    <property type="match status" value="1"/>
</dbReference>
<feature type="transmembrane region" description="Helical" evidence="14">
    <location>
        <begin position="514"/>
        <end position="532"/>
    </location>
</feature>
<keyword evidence="7" id="KW-0479">Metal-binding</keyword>
<evidence type="ECO:0000256" key="7">
    <source>
        <dbReference type="ARBA" id="ARBA00022723"/>
    </source>
</evidence>
<keyword evidence="10" id="KW-0560">Oxidoreductase</keyword>
<protein>
    <submittedName>
        <fullName evidence="16">G7712 protein</fullName>
    </submittedName>
</protein>
<keyword evidence="3" id="KW-0150">Chloroplast</keyword>
<evidence type="ECO:0000256" key="8">
    <source>
        <dbReference type="ARBA" id="ARBA00022946"/>
    </source>
</evidence>
<evidence type="ECO:0000313" key="17">
    <source>
        <dbReference type="Proteomes" id="UP001497392"/>
    </source>
</evidence>
<comment type="subcellular location">
    <subcellularLocation>
        <location evidence="2">Membrane</location>
    </subcellularLocation>
    <subcellularLocation>
        <location evidence="1">Plastid</location>
        <location evidence="1">Chloroplast</location>
    </subcellularLocation>
</comment>